<evidence type="ECO:0000256" key="3">
    <source>
        <dbReference type="ARBA" id="ARBA00023242"/>
    </source>
</evidence>
<keyword evidence="3" id="KW-0539">Nucleus</keyword>
<feature type="region of interest" description="Disordered" evidence="5">
    <location>
        <begin position="896"/>
        <end position="917"/>
    </location>
</feature>
<evidence type="ECO:0000256" key="5">
    <source>
        <dbReference type="SAM" id="MobiDB-lite"/>
    </source>
</evidence>
<sequence length="917" mass="98745">MSSVVSKKLKFKGDKPKKKKRSHARPTDELDELAAQDPSGWMFPAAVDEVAGPTFILLPTEPLTCLAWDAARQKVYAAPLDVPQAPEGANELSSSEVLSLIEPNDINHVWVVSRLAGSEDIISLRTSSGTFLTASPSGNLSASTPSRGALEGFTPCLSGDDLFPSFSLKTSSGTYLSVPRSDKDTILAKKAELRADADEVGKFEGLRVKCQREHVLKARVAAIAGRAGGEGKTRLLERGGPSLGSVEDELKRNSEYQAWGAGRHHVSSGDRKDLKRAKRQGRLAEAMLDRRAAMKSDRPHLFLCPTSRTTPEYPLQPALQLESSPPPTIPRIPPASAGVRAPVLIKPVAVKSMDKVKPVDLKPMDKGSDAGAMPLDSAIHHVHGDSPRESNGKTDAKTANGTNGRINGHDNGYMDSTVLHHAVPDNRSLDTPARDTPCFDAPARDTPSFNTSSRDASDMAKVAAPAPHRPSPGYTHSTISPAAAFATNAPRRPSPWYEIAPLADSPLSRQGSMPSPSPPYTPSPRYDSDDSVAGSVTSQAMREWDRLVATPNNEYKRHALLPSARGLPKLAAERDREGHIEYKLKLIEPSPERLARLVTQMLWRLKQGRNEAIYELGLADDGTVIGLTRAEMDASLATLERMAAEVGATVLVLKEIVLAAPPERRPDLDEHGRPRKGTRVLDEKKNKGPEPPRLGARAIIFGDNDADSVDGEDDTTGTDTGTEDIELFPLEMESKKPLGPLDAEAAARAEAKRRKSAARREARRLDLLRGDGTGLPYAERSRSPVAEFIGHAPAHSVPVLPHIPGPRSLRIGRSSIEGSADDAFLDGLVQPLDNLSLSFADVHSAAPSAATSPTKPWLLETGQLESALALPGEELVCVEALVVRKRHGDEWEYDGEGDGWGFGAGSDEADTDEGWGF</sequence>
<keyword evidence="4" id="KW-0175">Coiled coil</keyword>
<protein>
    <submittedName>
        <fullName evidence="6">Uncharacterized protein</fullName>
    </submittedName>
</protein>
<reference evidence="6" key="2">
    <citation type="submission" date="2023-06" db="EMBL/GenBank/DDBJ databases">
        <authorList>
            <person name="Kobayashi Y."/>
            <person name="Kayamori A."/>
            <person name="Aoki K."/>
            <person name="Shiwa Y."/>
            <person name="Fujita N."/>
            <person name="Sugita T."/>
            <person name="Iwasaki W."/>
            <person name="Tanaka N."/>
            <person name="Takashima M."/>
        </authorList>
    </citation>
    <scope>NUCLEOTIDE SEQUENCE</scope>
    <source>
        <strain evidence="6">HIS016</strain>
    </source>
</reference>
<name>A0AAD3TSW6_9TREE</name>
<feature type="region of interest" description="Disordered" evidence="5">
    <location>
        <begin position="1"/>
        <end position="35"/>
    </location>
</feature>
<feature type="region of interest" description="Disordered" evidence="5">
    <location>
        <begin position="383"/>
        <end position="407"/>
    </location>
</feature>
<dbReference type="InterPro" id="IPR010414">
    <property type="entry name" value="FRG1"/>
</dbReference>
<comment type="caution">
    <text evidence="6">The sequence shown here is derived from an EMBL/GenBank/DDBJ whole genome shotgun (WGS) entry which is preliminary data.</text>
</comment>
<reference evidence="6" key="1">
    <citation type="journal article" date="2023" name="BMC Genomics">
        <title>Chromosome-level genome assemblies of Cutaneotrichosporon spp. (Trichosporonales, Basidiomycota) reveal imbalanced evolution between nucleotide sequences and chromosome synteny.</title>
        <authorList>
            <person name="Kobayashi Y."/>
            <person name="Kayamori A."/>
            <person name="Aoki K."/>
            <person name="Shiwa Y."/>
            <person name="Matsutani M."/>
            <person name="Fujita N."/>
            <person name="Sugita T."/>
            <person name="Iwasaki W."/>
            <person name="Tanaka N."/>
            <person name="Takashima M."/>
        </authorList>
    </citation>
    <scope>NUCLEOTIDE SEQUENCE</scope>
    <source>
        <strain evidence="6">HIS016</strain>
    </source>
</reference>
<feature type="compositionally biased region" description="Basic and acidic residues" evidence="5">
    <location>
        <begin position="383"/>
        <end position="396"/>
    </location>
</feature>
<feature type="region of interest" description="Disordered" evidence="5">
    <location>
        <begin position="664"/>
        <end position="697"/>
    </location>
</feature>
<dbReference type="PANTHER" id="PTHR12928">
    <property type="entry name" value="FRG1 PROTEIN"/>
    <property type="match status" value="1"/>
</dbReference>
<evidence type="ECO:0000256" key="2">
    <source>
        <dbReference type="ARBA" id="ARBA00010878"/>
    </source>
</evidence>
<keyword evidence="7" id="KW-1185">Reference proteome</keyword>
<proteinExistence type="inferred from homology"/>
<dbReference type="InterPro" id="IPR008999">
    <property type="entry name" value="Actin-crosslinking"/>
</dbReference>
<comment type="subcellular location">
    <subcellularLocation>
        <location evidence="1">Nucleus</location>
        <location evidence="1">Nucleolus</location>
    </subcellularLocation>
</comment>
<dbReference type="GO" id="GO:0071013">
    <property type="term" value="C:catalytic step 2 spliceosome"/>
    <property type="evidence" value="ECO:0007669"/>
    <property type="project" value="TreeGrafter"/>
</dbReference>
<feature type="compositionally biased region" description="Acidic residues" evidence="5">
    <location>
        <begin position="907"/>
        <end position="917"/>
    </location>
</feature>
<evidence type="ECO:0000313" key="6">
    <source>
        <dbReference type="EMBL" id="GMK56267.1"/>
    </source>
</evidence>
<dbReference type="Pfam" id="PF06229">
    <property type="entry name" value="FRG1"/>
    <property type="match status" value="1"/>
</dbReference>
<dbReference type="CDD" id="cd23339">
    <property type="entry name" value="beta-trefoil_FSCN_fungal_FRG1-like"/>
    <property type="match status" value="1"/>
</dbReference>
<comment type="similarity">
    <text evidence="2">Belongs to the FRG1 family.</text>
</comment>
<dbReference type="GO" id="GO:0005730">
    <property type="term" value="C:nucleolus"/>
    <property type="evidence" value="ECO:0007669"/>
    <property type="project" value="UniProtKB-SubCell"/>
</dbReference>
<feature type="region of interest" description="Disordered" evidence="5">
    <location>
        <begin position="505"/>
        <end position="538"/>
    </location>
</feature>
<evidence type="ECO:0000313" key="7">
    <source>
        <dbReference type="Proteomes" id="UP001222932"/>
    </source>
</evidence>
<feature type="compositionally biased region" description="Basic and acidic residues" evidence="5">
    <location>
        <begin position="679"/>
        <end position="690"/>
    </location>
</feature>
<dbReference type="EMBL" id="BTCM01000003">
    <property type="protein sequence ID" value="GMK56267.1"/>
    <property type="molecule type" value="Genomic_DNA"/>
</dbReference>
<dbReference type="GO" id="GO:0051015">
    <property type="term" value="F:actin filament binding"/>
    <property type="evidence" value="ECO:0007669"/>
    <property type="project" value="TreeGrafter"/>
</dbReference>
<dbReference type="Gene3D" id="2.80.10.50">
    <property type="match status" value="1"/>
</dbReference>
<dbReference type="AlphaFoldDB" id="A0AAD3TSW6"/>
<evidence type="ECO:0000256" key="1">
    <source>
        <dbReference type="ARBA" id="ARBA00004604"/>
    </source>
</evidence>
<evidence type="ECO:0000256" key="4">
    <source>
        <dbReference type="SAM" id="Coils"/>
    </source>
</evidence>
<organism evidence="6 7">
    <name type="scientific">Cutaneotrichosporon spelunceum</name>
    <dbReference type="NCBI Taxonomy" id="1672016"/>
    <lineage>
        <taxon>Eukaryota</taxon>
        <taxon>Fungi</taxon>
        <taxon>Dikarya</taxon>
        <taxon>Basidiomycota</taxon>
        <taxon>Agaricomycotina</taxon>
        <taxon>Tremellomycetes</taxon>
        <taxon>Trichosporonales</taxon>
        <taxon>Trichosporonaceae</taxon>
        <taxon>Cutaneotrichosporon</taxon>
    </lineage>
</organism>
<dbReference type="PANTHER" id="PTHR12928:SF0">
    <property type="entry name" value="FSHD REGION GENE 1"/>
    <property type="match status" value="1"/>
</dbReference>
<feature type="coiled-coil region" evidence="4">
    <location>
        <begin position="741"/>
        <end position="768"/>
    </location>
</feature>
<dbReference type="Proteomes" id="UP001222932">
    <property type="component" value="Unassembled WGS sequence"/>
</dbReference>
<gene>
    <name evidence="6" type="ORF">CspeluHIS016_0301070</name>
</gene>
<accession>A0AAD3TSW6</accession>
<feature type="compositionally biased region" description="Basic residues" evidence="5">
    <location>
        <begin position="7"/>
        <end position="24"/>
    </location>
</feature>
<dbReference type="SUPFAM" id="SSF50405">
    <property type="entry name" value="Actin-crosslinking proteins"/>
    <property type="match status" value="1"/>
</dbReference>